<dbReference type="AlphaFoldDB" id="A0A1A9Z7G8"/>
<dbReference type="VEuPathDB" id="VectorBase:GPAI006192"/>
<evidence type="ECO:0000313" key="1">
    <source>
        <dbReference type="EnsemblMetazoa" id="GPAI006192-PA"/>
    </source>
</evidence>
<keyword evidence="2" id="KW-1185">Reference proteome</keyword>
<proteinExistence type="predicted"/>
<organism evidence="1 2">
    <name type="scientific">Glossina pallidipes</name>
    <name type="common">Tsetse fly</name>
    <dbReference type="NCBI Taxonomy" id="7398"/>
    <lineage>
        <taxon>Eukaryota</taxon>
        <taxon>Metazoa</taxon>
        <taxon>Ecdysozoa</taxon>
        <taxon>Arthropoda</taxon>
        <taxon>Hexapoda</taxon>
        <taxon>Insecta</taxon>
        <taxon>Pterygota</taxon>
        <taxon>Neoptera</taxon>
        <taxon>Endopterygota</taxon>
        <taxon>Diptera</taxon>
        <taxon>Brachycera</taxon>
        <taxon>Muscomorpha</taxon>
        <taxon>Hippoboscoidea</taxon>
        <taxon>Glossinidae</taxon>
        <taxon>Glossina</taxon>
    </lineage>
</organism>
<reference evidence="2" key="1">
    <citation type="submission" date="2014-03" db="EMBL/GenBank/DDBJ databases">
        <authorList>
            <person name="Aksoy S."/>
            <person name="Warren W."/>
            <person name="Wilson R.K."/>
        </authorList>
    </citation>
    <scope>NUCLEOTIDE SEQUENCE [LARGE SCALE GENOMIC DNA]</scope>
    <source>
        <strain evidence="2">IAEA</strain>
    </source>
</reference>
<accession>A0A1A9Z7G8</accession>
<protein>
    <submittedName>
        <fullName evidence="1">Uncharacterized protein</fullName>
    </submittedName>
</protein>
<name>A0A1A9Z7G8_GLOPL</name>
<dbReference type="EnsemblMetazoa" id="GPAI006192-RA">
    <property type="protein sequence ID" value="GPAI006192-PA"/>
    <property type="gene ID" value="GPAI006192"/>
</dbReference>
<evidence type="ECO:0000313" key="2">
    <source>
        <dbReference type="Proteomes" id="UP000092445"/>
    </source>
</evidence>
<dbReference type="Proteomes" id="UP000092445">
    <property type="component" value="Unassembled WGS sequence"/>
</dbReference>
<reference evidence="1" key="2">
    <citation type="submission" date="2020-05" db="UniProtKB">
        <authorList>
            <consortium name="EnsemblMetazoa"/>
        </authorList>
    </citation>
    <scope>IDENTIFICATION</scope>
    <source>
        <strain evidence="1">IAEA</strain>
    </source>
</reference>
<sequence>MLTEFDCIRCLNIHHRCCVETSSLSDNYINLMLHAACYWVGDKNFRFFQRFSERSQLYMTVVKPHRLAKREQEQAVNNAVNFVILRLFL</sequence>